<accession>A0A1T5BUL3</accession>
<feature type="compositionally biased region" description="Basic and acidic residues" evidence="2">
    <location>
        <begin position="1084"/>
        <end position="1094"/>
    </location>
</feature>
<keyword evidence="6" id="KW-1185">Reference proteome</keyword>
<organism evidence="5 6">
    <name type="scientific">Acetoanaerobium noterae</name>
    <dbReference type="NCBI Taxonomy" id="745369"/>
    <lineage>
        <taxon>Bacteria</taxon>
        <taxon>Bacillati</taxon>
        <taxon>Bacillota</taxon>
        <taxon>Clostridia</taxon>
        <taxon>Peptostreptococcales</taxon>
        <taxon>Filifactoraceae</taxon>
        <taxon>Acetoanaerobium</taxon>
    </lineage>
</organism>
<protein>
    <submittedName>
        <fullName evidence="5">S-layer homology domain-containing protein</fullName>
    </submittedName>
</protein>
<dbReference type="InterPro" id="IPR051465">
    <property type="entry name" value="Cell_Envelope_Struct_Comp"/>
</dbReference>
<evidence type="ECO:0000256" key="1">
    <source>
        <dbReference type="ARBA" id="ARBA00022737"/>
    </source>
</evidence>
<name>A0A1T5BUL3_9FIRM</name>
<reference evidence="6" key="1">
    <citation type="submission" date="2017-02" db="EMBL/GenBank/DDBJ databases">
        <authorList>
            <person name="Varghese N."/>
            <person name="Submissions S."/>
        </authorList>
    </citation>
    <scope>NUCLEOTIDE SEQUENCE [LARGE SCALE GENOMIC DNA]</scope>
    <source>
        <strain evidence="6">ATCC 35199</strain>
    </source>
</reference>
<feature type="domain" description="SLH" evidence="4">
    <location>
        <begin position="1245"/>
        <end position="1304"/>
    </location>
</feature>
<evidence type="ECO:0000256" key="3">
    <source>
        <dbReference type="SAM" id="SignalP"/>
    </source>
</evidence>
<feature type="compositionally biased region" description="Polar residues" evidence="2">
    <location>
        <begin position="1110"/>
        <end position="1121"/>
    </location>
</feature>
<feature type="signal peptide" evidence="3">
    <location>
        <begin position="1"/>
        <end position="38"/>
    </location>
</feature>
<feature type="domain" description="SLH" evidence="4">
    <location>
        <begin position="1118"/>
        <end position="1181"/>
    </location>
</feature>
<feature type="region of interest" description="Disordered" evidence="2">
    <location>
        <begin position="1057"/>
        <end position="1126"/>
    </location>
</feature>
<gene>
    <name evidence="5" type="ORF">SAMN02745120_1878</name>
</gene>
<dbReference type="Proteomes" id="UP000243406">
    <property type="component" value="Unassembled WGS sequence"/>
</dbReference>
<dbReference type="PROSITE" id="PS51272">
    <property type="entry name" value="SLH"/>
    <property type="match status" value="3"/>
</dbReference>
<evidence type="ECO:0000259" key="4">
    <source>
        <dbReference type="PROSITE" id="PS51272"/>
    </source>
</evidence>
<keyword evidence="3" id="KW-0732">Signal</keyword>
<sequence length="1304" mass="138778">MKTSQMKTIQLKANKKKKVLSMLLALTMIFQVSIPAVFAENEENQKRIVAFEELADDVKNITVEVDSTEGEVVEKMPSSLTASYQETTTGSAIEITIENVTWELDEANSESATFDSSQSGASYTYKAKLPATDSIGDELVLDSGVSLPNITVLVGTTPILMSTRGTNPVTELWIGPTKVVSGEAVFTTSGIGWSYDNSTCTLTLNGANIIKAAPSDEIDYGNLDLSAARYGLFCRGDLNIVVNGNNTIDMREFSPQRSMGAYIKGNTTVSGNGKLTFGGLFRGLLADGDLRVQDDVELEGIFAKETEFTNYSGGGIAILRNATVTDRAHLIGRANNGGQNTGIHLFGQMTIGNEAMVSAFARFGNGGNNKGIDALNANIEVNGKLIVESADAADRKYGSGIYLYNSNLKVLGTGSVEARAGNPGPTSGYGVYGVKTSGGSITIDGGGFLASGGSGAIYPSSTPVTITEPPVYYEISENKDGSNPTIYTSAEDWATVNGKFENIKYIKATTIYDVYVNDVQVTRLNSHDVLGDGTVSYEVANVTNPATLRLNNASFAGDLKLSEPTSIILTGENAVGDIHTKGELKLGGSGELTLNGSLEGTDTKVIVEGQAKLITLSDITIKELINNSSIENNAKLTITDSISGSGDIVNEERIVFPSSTDENFVKNVTGDGLCEIVTGAGEPSAFYSQGRRLFLVTDSLDFTTDPSHGSYKAYATLETDGYSFDSINKVLTLGNILIGSVYDYAIKLPKEATVKLEGISHISAGKLGILADDNLIVDGAGFLKIETENLPCILANKTLSINDGKIIAKSSRIALLVLDVEPNSNGIILGKTRRILTPENANIISSQTQAFGAQNVSSVLSPNENILRIEESNPASISGTNAAKKVVINKKLEQDELSVNETGLKTYGDETFTLATTGGSGEGDISFESSDAEVLSINGDIATIKKAGNVTITAKKQTDINYLETFATKSINISKKALNIKADDKLNVVKGSTMPTLTYKVNGLVGSDILTKEPVITTSATDTNAVGEYVISISEAEVSNSDSYEISYTNGKMTVINSSNGNNGNNGDSGNNSGNGSSSGSSSNKDDKDDKEPTKAPVNQTPPAQGELPLQTTEQNSTNAPVFSDTENHWAKSDIDFVIQRGLFGGTGDGKFSPNMPMTRGMFVTVLGKLAKADLTGFDSTDFKDVKTDAYYLPYIQWANTSGIVNGISSEEFAPDMEISREQMAVMLLNYIKAMNIDLTKLNEENNFADTDEMSAWATEAVKAIQMSGILSGKPDNKFDPKGIATRAEVSSVLRKFIELTEQK</sequence>
<dbReference type="InterPro" id="IPR041286">
    <property type="entry name" value="MBG_2"/>
</dbReference>
<dbReference type="OrthoDB" id="1752945at2"/>
<evidence type="ECO:0000313" key="6">
    <source>
        <dbReference type="Proteomes" id="UP000243406"/>
    </source>
</evidence>
<dbReference type="EMBL" id="FUYN01000003">
    <property type="protein sequence ID" value="SKB50875.1"/>
    <property type="molecule type" value="Genomic_DNA"/>
</dbReference>
<dbReference type="PANTHER" id="PTHR43308">
    <property type="entry name" value="OUTER MEMBRANE PROTEIN ALPHA-RELATED"/>
    <property type="match status" value="1"/>
</dbReference>
<dbReference type="Pfam" id="PF00395">
    <property type="entry name" value="SLH"/>
    <property type="match status" value="3"/>
</dbReference>
<proteinExistence type="predicted"/>
<dbReference type="InterPro" id="IPR001119">
    <property type="entry name" value="SLH_dom"/>
</dbReference>
<evidence type="ECO:0000256" key="2">
    <source>
        <dbReference type="SAM" id="MobiDB-lite"/>
    </source>
</evidence>
<dbReference type="RefSeq" id="WP_079589694.1">
    <property type="nucleotide sequence ID" value="NZ_FUYN01000003.1"/>
</dbReference>
<feature type="chain" id="PRO_5039560559" evidence="3">
    <location>
        <begin position="39"/>
        <end position="1304"/>
    </location>
</feature>
<feature type="domain" description="SLH" evidence="4">
    <location>
        <begin position="1182"/>
        <end position="1242"/>
    </location>
</feature>
<keyword evidence="1" id="KW-0677">Repeat</keyword>
<evidence type="ECO:0000313" key="5">
    <source>
        <dbReference type="EMBL" id="SKB50875.1"/>
    </source>
</evidence>
<dbReference type="Pfam" id="PF18676">
    <property type="entry name" value="MBG_2"/>
    <property type="match status" value="1"/>
</dbReference>
<feature type="compositionally biased region" description="Low complexity" evidence="2">
    <location>
        <begin position="1057"/>
        <end position="1083"/>
    </location>
</feature>